<dbReference type="Gene3D" id="1.40.20.10">
    <property type="entry name" value="CHAD domain"/>
    <property type="match status" value="1"/>
</dbReference>
<gene>
    <name evidence="2" type="ORF">IXB50_11660</name>
</gene>
<feature type="domain" description="CHAD" evidence="1">
    <location>
        <begin position="14"/>
        <end position="309"/>
    </location>
</feature>
<accession>A0A947GNK3</accession>
<dbReference type="PANTHER" id="PTHR39339">
    <property type="entry name" value="SLR1444 PROTEIN"/>
    <property type="match status" value="1"/>
</dbReference>
<sequence>MVSAGSPVVIKRAPERLGDYAHQAIQKCVRHILKQEKGVLAQKDPEFVHQMRIGLRRLRTASEVFGFAIALPNAMGERALKRLGKVLGRVRDLDVLQDWFARYVDQTDLKKSEMKVLRTVTRRLKQHRQKYGVQMTKYLHSKAYKRLIKACDRWLKQPKYTSLACLPMTVALPDIQLPMISQLLLHPGWLVVHDTKKTELEQVHALRKRIKGVRYQMELLRTFYGETYKQQISAFKEMQDLLGGLQDQAVLQSFLVEVLGAKWPQKLPSLKKYFRQQHKQLWQRWLVVRQPYLSLTRRNELHQLFLETA</sequence>
<dbReference type="PANTHER" id="PTHR39339:SF1">
    <property type="entry name" value="CHAD DOMAIN-CONTAINING PROTEIN"/>
    <property type="match status" value="1"/>
</dbReference>
<dbReference type="PROSITE" id="PS51708">
    <property type="entry name" value="CHAD"/>
    <property type="match status" value="1"/>
</dbReference>
<dbReference type="EMBL" id="JADOES010000020">
    <property type="protein sequence ID" value="MBT9316076.1"/>
    <property type="molecule type" value="Genomic_DNA"/>
</dbReference>
<organism evidence="2 3">
    <name type="scientific">Leptothoe spongobia TAU-MAC 1115</name>
    <dbReference type="NCBI Taxonomy" id="1967444"/>
    <lineage>
        <taxon>Bacteria</taxon>
        <taxon>Bacillati</taxon>
        <taxon>Cyanobacteriota</taxon>
        <taxon>Cyanophyceae</taxon>
        <taxon>Nodosilineales</taxon>
        <taxon>Cymatolegaceae</taxon>
        <taxon>Leptothoe</taxon>
        <taxon>Leptothoe spongobia</taxon>
    </lineage>
</organism>
<comment type="caution">
    <text evidence="2">The sequence shown here is derived from an EMBL/GenBank/DDBJ whole genome shotgun (WGS) entry which is preliminary data.</text>
</comment>
<evidence type="ECO:0000313" key="3">
    <source>
        <dbReference type="Proteomes" id="UP000717364"/>
    </source>
</evidence>
<dbReference type="AlphaFoldDB" id="A0A947GNK3"/>
<proteinExistence type="predicted"/>
<name>A0A947GNK3_9CYAN</name>
<dbReference type="SMART" id="SM00880">
    <property type="entry name" value="CHAD"/>
    <property type="match status" value="1"/>
</dbReference>
<protein>
    <submittedName>
        <fullName evidence="2">CHAD domain-containing protein</fullName>
    </submittedName>
</protein>
<dbReference type="InterPro" id="IPR038186">
    <property type="entry name" value="CHAD_dom_sf"/>
</dbReference>
<keyword evidence="3" id="KW-1185">Reference proteome</keyword>
<reference evidence="2" key="1">
    <citation type="submission" date="2020-11" db="EMBL/GenBank/DDBJ databases">
        <authorList>
            <person name="Konstantinou D."/>
            <person name="Gkelis S."/>
            <person name="Popin R."/>
            <person name="Fewer D."/>
            <person name="Sivonen K."/>
        </authorList>
    </citation>
    <scope>NUCLEOTIDE SEQUENCE</scope>
    <source>
        <strain evidence="2">TAU-MAC 1115</strain>
    </source>
</reference>
<reference evidence="2" key="2">
    <citation type="journal article" date="2021" name="Mar. Drugs">
        <title>Genome Reduction and Secondary Metabolism of the Marine Sponge-Associated Cyanobacterium Leptothoe.</title>
        <authorList>
            <person name="Konstantinou D."/>
            <person name="Popin R.V."/>
            <person name="Fewer D.P."/>
            <person name="Sivonen K."/>
            <person name="Gkelis S."/>
        </authorList>
    </citation>
    <scope>NUCLEOTIDE SEQUENCE</scope>
    <source>
        <strain evidence="2">TAU-MAC 1115</strain>
    </source>
</reference>
<dbReference type="Pfam" id="PF05235">
    <property type="entry name" value="CHAD"/>
    <property type="match status" value="1"/>
</dbReference>
<evidence type="ECO:0000313" key="2">
    <source>
        <dbReference type="EMBL" id="MBT9316076.1"/>
    </source>
</evidence>
<dbReference type="RefSeq" id="WP_215609142.1">
    <property type="nucleotide sequence ID" value="NZ_JADOES010000020.1"/>
</dbReference>
<evidence type="ECO:0000259" key="1">
    <source>
        <dbReference type="PROSITE" id="PS51708"/>
    </source>
</evidence>
<dbReference type="Proteomes" id="UP000717364">
    <property type="component" value="Unassembled WGS sequence"/>
</dbReference>
<dbReference type="InterPro" id="IPR007899">
    <property type="entry name" value="CHAD_dom"/>
</dbReference>